<dbReference type="eggNOG" id="COG0810">
    <property type="taxonomic scope" value="Bacteria"/>
</dbReference>
<evidence type="ECO:0000256" key="4">
    <source>
        <dbReference type="ARBA" id="ARBA00022475"/>
    </source>
</evidence>
<dbReference type="GO" id="GO:0098797">
    <property type="term" value="C:plasma membrane protein complex"/>
    <property type="evidence" value="ECO:0007669"/>
    <property type="project" value="TreeGrafter"/>
</dbReference>
<evidence type="ECO:0000256" key="5">
    <source>
        <dbReference type="ARBA" id="ARBA00022519"/>
    </source>
</evidence>
<evidence type="ECO:0000256" key="1">
    <source>
        <dbReference type="ARBA" id="ARBA00004383"/>
    </source>
</evidence>
<evidence type="ECO:0000256" key="7">
    <source>
        <dbReference type="ARBA" id="ARBA00022927"/>
    </source>
</evidence>
<dbReference type="OrthoDB" id="5524095at2"/>
<evidence type="ECO:0000256" key="8">
    <source>
        <dbReference type="ARBA" id="ARBA00022989"/>
    </source>
</evidence>
<dbReference type="InterPro" id="IPR006260">
    <property type="entry name" value="TonB/TolA_C"/>
</dbReference>
<dbReference type="Gene3D" id="3.30.1150.10">
    <property type="match status" value="1"/>
</dbReference>
<keyword evidence="13" id="KW-1185">Reference proteome</keyword>
<sequence>MTRDRDSIPLGLWLGFLAAAILAHAAMVAPGSAALARSLEGRGAGQGFGVGLGSGEVLDFDMVEPVELEPESALEDALELVQQHRANHERPDDTARIAEVDASVSEESQAPLGEDGRGGTPSSGSGSEGGSASSATSAAQPTSESARQASDPSPSASPAAAQPTPSAQPVSEAEPEPSGVELEAAEGVGEVRAGAQGDAAAADVVAEANAAAPPPSPSNPAVPGAGASASAQPAQATPAATVLAGSPGVLHEAFGTPGSPSRVDGVDQGTENLLDSKQHRFASFFNRLRAAVSEQWRPEKVHDEVDPKRTKFGDATRTTIVRVVLDARGGLVSAKVEDSCGAAHLDAEAVRALEAAAPFPNPPRGLAVGKHIVFHFGFTLEFDGGHRVFRYRKRRAGAQTSTTL</sequence>
<keyword evidence="7" id="KW-0653">Protein transport</keyword>
<keyword evidence="4" id="KW-1003">Cell membrane</keyword>
<dbReference type="RefSeq" id="WP_006972626.1">
    <property type="nucleotide sequence ID" value="NZ_ABCS01000033.1"/>
</dbReference>
<feature type="region of interest" description="Disordered" evidence="10">
    <location>
        <begin position="250"/>
        <end position="269"/>
    </location>
</feature>
<keyword evidence="8" id="KW-1133">Transmembrane helix</keyword>
<accession>A6G7D1</accession>
<dbReference type="NCBIfam" id="TIGR01352">
    <property type="entry name" value="tonB_Cterm"/>
    <property type="match status" value="1"/>
</dbReference>
<evidence type="ECO:0000256" key="2">
    <source>
        <dbReference type="ARBA" id="ARBA00006555"/>
    </source>
</evidence>
<feature type="domain" description="TonB C-terminal" evidence="11">
    <location>
        <begin position="291"/>
        <end position="387"/>
    </location>
</feature>
<feature type="region of interest" description="Disordered" evidence="10">
    <location>
        <begin position="102"/>
        <end position="181"/>
    </location>
</feature>
<dbReference type="GO" id="GO:0055085">
    <property type="term" value="P:transmembrane transport"/>
    <property type="evidence" value="ECO:0007669"/>
    <property type="project" value="InterPro"/>
</dbReference>
<gene>
    <name evidence="12" type="ORF">PPSIR1_08771</name>
</gene>
<evidence type="ECO:0000313" key="12">
    <source>
        <dbReference type="EMBL" id="EDM78265.1"/>
    </source>
</evidence>
<dbReference type="PROSITE" id="PS52015">
    <property type="entry name" value="TONB_CTD"/>
    <property type="match status" value="1"/>
</dbReference>
<proteinExistence type="inferred from homology"/>
<feature type="region of interest" description="Disordered" evidence="10">
    <location>
        <begin position="208"/>
        <end position="239"/>
    </location>
</feature>
<feature type="compositionally biased region" description="Low complexity" evidence="10">
    <location>
        <begin position="221"/>
        <end position="239"/>
    </location>
</feature>
<evidence type="ECO:0000313" key="13">
    <source>
        <dbReference type="Proteomes" id="UP000005801"/>
    </source>
</evidence>
<comment type="similarity">
    <text evidence="2">Belongs to the TonB family.</text>
</comment>
<evidence type="ECO:0000256" key="6">
    <source>
        <dbReference type="ARBA" id="ARBA00022692"/>
    </source>
</evidence>
<dbReference type="STRING" id="391625.PPSIR1_08771"/>
<comment type="subcellular location">
    <subcellularLocation>
        <location evidence="1">Cell inner membrane</location>
        <topology evidence="1">Single-pass membrane protein</topology>
        <orientation evidence="1">Periplasmic side</orientation>
    </subcellularLocation>
</comment>
<evidence type="ECO:0000256" key="3">
    <source>
        <dbReference type="ARBA" id="ARBA00022448"/>
    </source>
</evidence>
<dbReference type="InterPro" id="IPR051045">
    <property type="entry name" value="TonB-dependent_transducer"/>
</dbReference>
<name>A6G7D1_9BACT</name>
<dbReference type="Proteomes" id="UP000005801">
    <property type="component" value="Unassembled WGS sequence"/>
</dbReference>
<keyword evidence="5" id="KW-0997">Cell inner membrane</keyword>
<comment type="caution">
    <text evidence="12">The sequence shown here is derived from an EMBL/GenBank/DDBJ whole genome shotgun (WGS) entry which is preliminary data.</text>
</comment>
<dbReference type="PANTHER" id="PTHR33446">
    <property type="entry name" value="PROTEIN TONB-RELATED"/>
    <property type="match status" value="1"/>
</dbReference>
<reference evidence="12 13" key="1">
    <citation type="submission" date="2007-06" db="EMBL/GenBank/DDBJ databases">
        <authorList>
            <person name="Shimkets L."/>
            <person name="Ferriera S."/>
            <person name="Johnson J."/>
            <person name="Kravitz S."/>
            <person name="Beeson K."/>
            <person name="Sutton G."/>
            <person name="Rogers Y.-H."/>
            <person name="Friedman R."/>
            <person name="Frazier M."/>
            <person name="Venter J.C."/>
        </authorList>
    </citation>
    <scope>NUCLEOTIDE SEQUENCE [LARGE SCALE GENOMIC DNA]</scope>
    <source>
        <strain evidence="12 13">SIR-1</strain>
    </source>
</reference>
<keyword evidence="9" id="KW-0472">Membrane</keyword>
<organism evidence="12 13">
    <name type="scientific">Plesiocystis pacifica SIR-1</name>
    <dbReference type="NCBI Taxonomy" id="391625"/>
    <lineage>
        <taxon>Bacteria</taxon>
        <taxon>Pseudomonadati</taxon>
        <taxon>Myxococcota</taxon>
        <taxon>Polyangia</taxon>
        <taxon>Nannocystales</taxon>
        <taxon>Nannocystaceae</taxon>
        <taxon>Plesiocystis</taxon>
    </lineage>
</organism>
<dbReference type="GO" id="GO:0015031">
    <property type="term" value="P:protein transport"/>
    <property type="evidence" value="ECO:0007669"/>
    <property type="project" value="UniProtKB-KW"/>
</dbReference>
<evidence type="ECO:0000256" key="10">
    <source>
        <dbReference type="SAM" id="MobiDB-lite"/>
    </source>
</evidence>
<dbReference type="AlphaFoldDB" id="A6G7D1"/>
<protein>
    <submittedName>
        <fullName evidence="12">TonB-like protein</fullName>
    </submittedName>
</protein>
<feature type="compositionally biased region" description="Low complexity" evidence="10">
    <location>
        <begin position="130"/>
        <end position="171"/>
    </location>
</feature>
<evidence type="ECO:0000256" key="9">
    <source>
        <dbReference type="ARBA" id="ARBA00023136"/>
    </source>
</evidence>
<keyword evidence="6" id="KW-0812">Transmembrane</keyword>
<keyword evidence="3" id="KW-0813">Transport</keyword>
<dbReference type="PANTHER" id="PTHR33446:SF2">
    <property type="entry name" value="PROTEIN TONB"/>
    <property type="match status" value="1"/>
</dbReference>
<dbReference type="Pfam" id="PF13103">
    <property type="entry name" value="TonB_2"/>
    <property type="match status" value="1"/>
</dbReference>
<dbReference type="EMBL" id="ABCS01000033">
    <property type="protein sequence ID" value="EDM78265.1"/>
    <property type="molecule type" value="Genomic_DNA"/>
</dbReference>
<dbReference type="SUPFAM" id="SSF74653">
    <property type="entry name" value="TolA/TonB C-terminal domain"/>
    <property type="match status" value="1"/>
</dbReference>
<feature type="compositionally biased region" description="Gly residues" evidence="10">
    <location>
        <begin position="118"/>
        <end position="129"/>
    </location>
</feature>
<dbReference type="GO" id="GO:0031992">
    <property type="term" value="F:energy transducer activity"/>
    <property type="evidence" value="ECO:0007669"/>
    <property type="project" value="TreeGrafter"/>
</dbReference>
<dbReference type="InterPro" id="IPR037682">
    <property type="entry name" value="TonB_C"/>
</dbReference>
<evidence type="ECO:0000259" key="11">
    <source>
        <dbReference type="PROSITE" id="PS52015"/>
    </source>
</evidence>